<protein>
    <submittedName>
        <fullName evidence="3">Putative serine hydrolase</fullName>
    </submittedName>
</protein>
<sequence length="255" mass="27828">MKFLCFAGVGTNAETFRRQLLPLAQDLEKDGNHSFHYIAGSVELPDSRGMMEEYFGSGPHLRFLESSWPGASDQQLYEVLGRAPLGLTPEEKHRYVERHLPPKTSLVFQDVLLGIHRVFDNEGPFDCVLGHSEGAAIAATFVIDCLNKAAEGKEMVQPKYAVFMSGACPYAVSGKGKLSADESGQLITIPTCHILGYNDVLVDQAVGLFHLCKEEVATMVDHGRGHAIPKDPQSWRLIISGIRGLIAGAEAYANS</sequence>
<dbReference type="PANTHER" id="PTHR48070:SF4">
    <property type="entry name" value="ESTERASE ALNB"/>
    <property type="match status" value="1"/>
</dbReference>
<dbReference type="Gene3D" id="3.40.50.1820">
    <property type="entry name" value="alpha/beta hydrolase"/>
    <property type="match status" value="1"/>
</dbReference>
<organism evidence="3">
    <name type="scientific">Cladonia uncialis subsp. uncialis</name>
    <dbReference type="NCBI Taxonomy" id="180999"/>
    <lineage>
        <taxon>Eukaryota</taxon>
        <taxon>Fungi</taxon>
        <taxon>Dikarya</taxon>
        <taxon>Ascomycota</taxon>
        <taxon>Pezizomycotina</taxon>
        <taxon>Lecanoromycetes</taxon>
        <taxon>OSLEUM clade</taxon>
        <taxon>Lecanoromycetidae</taxon>
        <taxon>Lecanorales</taxon>
        <taxon>Lecanorineae</taxon>
        <taxon>Cladoniaceae</taxon>
        <taxon>Cladonia</taxon>
    </lineage>
</organism>
<accession>A0A1Z1C4I7</accession>
<name>A0A1Z1C4I7_CLAUC</name>
<dbReference type="GO" id="GO:0005634">
    <property type="term" value="C:nucleus"/>
    <property type="evidence" value="ECO:0007669"/>
    <property type="project" value="TreeGrafter"/>
</dbReference>
<dbReference type="InterPro" id="IPR005645">
    <property type="entry name" value="FSH-like_dom"/>
</dbReference>
<evidence type="ECO:0000256" key="1">
    <source>
        <dbReference type="ARBA" id="ARBA00022801"/>
    </source>
</evidence>
<dbReference type="InterPro" id="IPR029058">
    <property type="entry name" value="AB_hydrolase_fold"/>
</dbReference>
<evidence type="ECO:0000259" key="2">
    <source>
        <dbReference type="Pfam" id="PF03959"/>
    </source>
</evidence>
<dbReference type="PANTHER" id="PTHR48070">
    <property type="entry name" value="ESTERASE OVCA2"/>
    <property type="match status" value="1"/>
</dbReference>
<feature type="domain" description="Serine hydrolase" evidence="2">
    <location>
        <begin position="2"/>
        <end position="231"/>
    </location>
</feature>
<keyword evidence="1 3" id="KW-0378">Hydrolase</keyword>
<reference evidence="4" key="2">
    <citation type="submission" date="2017-12" db="EMBL/GenBank/DDBJ databases">
        <title>Genome Sequencing Reveals a Rich Biosynthetic Potential.</title>
        <authorList>
            <person name="Bertrand R.L."/>
            <person name="Abdel-Hameed M.E."/>
            <person name="Sorensen J.L."/>
        </authorList>
    </citation>
    <scope>NUCLEOTIDE SEQUENCE</scope>
</reference>
<reference evidence="3" key="1">
    <citation type="submission" date="2016-05" db="EMBL/GenBank/DDBJ databases">
        <title>Lichen genome sequencing reveals its rich biosynthetic potential.</title>
        <authorList>
            <person name="Bertrand R.L."/>
            <person name="Abdel-Hameed M."/>
            <person name="Sorensen J.L."/>
        </authorList>
    </citation>
    <scope>NUCLEOTIDE SEQUENCE</scope>
</reference>
<dbReference type="InterPro" id="IPR050593">
    <property type="entry name" value="LovG"/>
</dbReference>
<evidence type="ECO:0000313" key="3">
    <source>
        <dbReference type="EMBL" id="ANM86536.1"/>
    </source>
</evidence>
<dbReference type="EMBL" id="MG777504">
    <property type="protein sequence ID" value="AUW31286.1"/>
    <property type="molecule type" value="Genomic_DNA"/>
</dbReference>
<dbReference type="GO" id="GO:0005737">
    <property type="term" value="C:cytoplasm"/>
    <property type="evidence" value="ECO:0007669"/>
    <property type="project" value="TreeGrafter"/>
</dbReference>
<dbReference type="EMBL" id="KX264272">
    <property type="protein sequence ID" value="ANM86536.1"/>
    <property type="molecule type" value="Genomic_DNA"/>
</dbReference>
<dbReference type="Pfam" id="PF03959">
    <property type="entry name" value="FSH1"/>
    <property type="match status" value="1"/>
</dbReference>
<evidence type="ECO:0000313" key="4">
    <source>
        <dbReference type="EMBL" id="AUW31286.1"/>
    </source>
</evidence>
<dbReference type="GO" id="GO:0016787">
    <property type="term" value="F:hydrolase activity"/>
    <property type="evidence" value="ECO:0007669"/>
    <property type="project" value="UniProtKB-KW"/>
</dbReference>
<dbReference type="AlphaFoldDB" id="A0A1Z1C4I7"/>
<dbReference type="GO" id="GO:0019748">
    <property type="term" value="P:secondary metabolic process"/>
    <property type="evidence" value="ECO:0007669"/>
    <property type="project" value="TreeGrafter"/>
</dbReference>
<proteinExistence type="predicted"/>
<dbReference type="SUPFAM" id="SSF53474">
    <property type="entry name" value="alpha/beta-Hydrolases"/>
    <property type="match status" value="1"/>
</dbReference>